<dbReference type="Pfam" id="PF00226">
    <property type="entry name" value="DnaJ"/>
    <property type="match status" value="1"/>
</dbReference>
<feature type="domain" description="J" evidence="1">
    <location>
        <begin position="59"/>
        <end position="127"/>
    </location>
</feature>
<evidence type="ECO:0000313" key="2">
    <source>
        <dbReference type="EMBL" id="OVA06806.1"/>
    </source>
</evidence>
<evidence type="ECO:0000259" key="1">
    <source>
        <dbReference type="PROSITE" id="PS50076"/>
    </source>
</evidence>
<proteinExistence type="predicted"/>
<dbReference type="InterPro" id="IPR036869">
    <property type="entry name" value="J_dom_sf"/>
</dbReference>
<dbReference type="PRINTS" id="PR00625">
    <property type="entry name" value="JDOMAIN"/>
</dbReference>
<dbReference type="OMA" id="REMYDYQ"/>
<dbReference type="STRING" id="56857.A0A200Q8I3"/>
<dbReference type="PROSITE" id="PS50076">
    <property type="entry name" value="DNAJ_2"/>
    <property type="match status" value="1"/>
</dbReference>
<organism evidence="2 3">
    <name type="scientific">Macleaya cordata</name>
    <name type="common">Five-seeded plume-poppy</name>
    <name type="synonym">Bocconia cordata</name>
    <dbReference type="NCBI Taxonomy" id="56857"/>
    <lineage>
        <taxon>Eukaryota</taxon>
        <taxon>Viridiplantae</taxon>
        <taxon>Streptophyta</taxon>
        <taxon>Embryophyta</taxon>
        <taxon>Tracheophyta</taxon>
        <taxon>Spermatophyta</taxon>
        <taxon>Magnoliopsida</taxon>
        <taxon>Ranunculales</taxon>
        <taxon>Papaveraceae</taxon>
        <taxon>Papaveroideae</taxon>
        <taxon>Macleaya</taxon>
    </lineage>
</organism>
<dbReference type="SUPFAM" id="SSF46565">
    <property type="entry name" value="Chaperone J-domain"/>
    <property type="match status" value="1"/>
</dbReference>
<dbReference type="InterPro" id="IPR001623">
    <property type="entry name" value="DnaJ_domain"/>
</dbReference>
<dbReference type="InterPro" id="IPR053232">
    <property type="entry name" value="DnaJ_C/III_chloroplastic"/>
</dbReference>
<reference evidence="2 3" key="1">
    <citation type="journal article" date="2017" name="Mol. Plant">
        <title>The Genome of Medicinal Plant Macleaya cordata Provides New Insights into Benzylisoquinoline Alkaloids Metabolism.</title>
        <authorList>
            <person name="Liu X."/>
            <person name="Liu Y."/>
            <person name="Huang P."/>
            <person name="Ma Y."/>
            <person name="Qing Z."/>
            <person name="Tang Q."/>
            <person name="Cao H."/>
            <person name="Cheng P."/>
            <person name="Zheng Y."/>
            <person name="Yuan Z."/>
            <person name="Zhou Y."/>
            <person name="Liu J."/>
            <person name="Tang Z."/>
            <person name="Zhuo Y."/>
            <person name="Zhang Y."/>
            <person name="Yu L."/>
            <person name="Huang J."/>
            <person name="Yang P."/>
            <person name="Peng Q."/>
            <person name="Zhang J."/>
            <person name="Jiang W."/>
            <person name="Zhang Z."/>
            <person name="Lin K."/>
            <person name="Ro D.K."/>
            <person name="Chen X."/>
            <person name="Xiong X."/>
            <person name="Shang Y."/>
            <person name="Huang S."/>
            <person name="Zeng J."/>
        </authorList>
    </citation>
    <scope>NUCLEOTIDE SEQUENCE [LARGE SCALE GENOMIC DNA]</scope>
    <source>
        <strain evidence="3">cv. BLH2017</strain>
        <tissue evidence="2">Root</tissue>
    </source>
</reference>
<dbReference type="Proteomes" id="UP000195402">
    <property type="component" value="Unassembled WGS sequence"/>
</dbReference>
<name>A0A200Q8I3_MACCD</name>
<dbReference type="SMART" id="SM00271">
    <property type="entry name" value="DnaJ"/>
    <property type="match status" value="1"/>
</dbReference>
<dbReference type="PROSITE" id="PS00636">
    <property type="entry name" value="DNAJ_1"/>
    <property type="match status" value="1"/>
</dbReference>
<gene>
    <name evidence="2" type="ORF">BVC80_251g4</name>
</gene>
<dbReference type="InterPro" id="IPR018253">
    <property type="entry name" value="DnaJ_domain_CS"/>
</dbReference>
<evidence type="ECO:0000313" key="3">
    <source>
        <dbReference type="Proteomes" id="UP000195402"/>
    </source>
</evidence>
<dbReference type="EMBL" id="MVGT01002715">
    <property type="protein sequence ID" value="OVA06806.1"/>
    <property type="molecule type" value="Genomic_DNA"/>
</dbReference>
<accession>A0A200Q8I3</accession>
<dbReference type="InParanoid" id="A0A200Q8I3"/>
<keyword evidence="3" id="KW-1185">Reference proteome</keyword>
<dbReference type="Gene3D" id="1.10.287.110">
    <property type="entry name" value="DnaJ domain"/>
    <property type="match status" value="1"/>
</dbReference>
<comment type="caution">
    <text evidence="2">The sequence shown here is derived from an EMBL/GenBank/DDBJ whole genome shotgun (WGS) entry which is preliminary data.</text>
</comment>
<dbReference type="CDD" id="cd06257">
    <property type="entry name" value="DnaJ"/>
    <property type="match status" value="1"/>
</dbReference>
<protein>
    <submittedName>
        <fullName evidence="2">DnaJ domain</fullName>
    </submittedName>
</protein>
<sequence length="169" mass="19862">MEISTVLSPKIGREILIFLPKTRVSSSSSSENLCKKNIFSSRANNNLNIQRDECKTNTNFYEVLCLDSKNVGYEEIKKAYRRMALQYHPDICPPSRKEESTKRFVELQRAYETLSDPISRNNYDYELALLGNDDYSRIRRSSFPKEVWENQLSGLKRRSHDRMQRNRKG</sequence>
<dbReference type="PANTHER" id="PTHR45090">
    <property type="entry name" value="CHAPERONE PROTEIN DNAJ 20 CHLOROPLASTIC"/>
    <property type="match status" value="1"/>
</dbReference>
<dbReference type="AlphaFoldDB" id="A0A200Q8I3"/>
<dbReference type="OrthoDB" id="10250354at2759"/>
<dbReference type="GO" id="GO:0009507">
    <property type="term" value="C:chloroplast"/>
    <property type="evidence" value="ECO:0007669"/>
    <property type="project" value="TreeGrafter"/>
</dbReference>
<dbReference type="PANTHER" id="PTHR45090:SF3">
    <property type="entry name" value="OS09G0368800 PROTEIN"/>
    <property type="match status" value="1"/>
</dbReference>